<evidence type="ECO:0000313" key="1">
    <source>
        <dbReference type="EMBL" id="BBN97500.1"/>
    </source>
</evidence>
<name>A0A5K7WYG3_9BACL</name>
<accession>A0A5K7WYG3</accession>
<dbReference type="Proteomes" id="UP000326951">
    <property type="component" value="Chromosome"/>
</dbReference>
<evidence type="ECO:0000313" key="2">
    <source>
        <dbReference type="Proteomes" id="UP000326951"/>
    </source>
</evidence>
<dbReference type="EMBL" id="AP021853">
    <property type="protein sequence ID" value="BBN97500.1"/>
    <property type="molecule type" value="Genomic_DNA"/>
</dbReference>
<reference evidence="1 2" key="1">
    <citation type="submission" date="2019-09" db="EMBL/GenBank/DDBJ databases">
        <title>Complete genome sequence of Sporolactobacillus terrae 70-3.</title>
        <authorList>
            <person name="Tanaka N."/>
            <person name="Shiwa Y."/>
            <person name="Fujita N."/>
            <person name="Tanasupawat S."/>
        </authorList>
    </citation>
    <scope>NUCLEOTIDE SEQUENCE [LARGE SCALE GENOMIC DNA]</scope>
    <source>
        <strain evidence="1 2">70-3</strain>
    </source>
</reference>
<protein>
    <submittedName>
        <fullName evidence="1">Uncharacterized protein</fullName>
    </submittedName>
</protein>
<gene>
    <name evidence="1" type="ORF">St703_02050</name>
</gene>
<dbReference type="AlphaFoldDB" id="A0A5K7WYG3"/>
<proteinExistence type="predicted"/>
<dbReference type="RefSeq" id="WP_152080078.1">
    <property type="nucleotide sequence ID" value="NZ_AP021853.1"/>
</dbReference>
<sequence>MIESYLNQDAVLYRRTGVNQYNEPEYEQIPIKCRYEYTNRLVRDAQGEQVPSDARFFTTEPVKPGDRIVIGEEDRMVITAGGQPDLSGGIEFYEAAV</sequence>
<organism evidence="1 2">
    <name type="scientific">Sporolactobacillus terrae</name>
    <dbReference type="NCBI Taxonomy" id="269673"/>
    <lineage>
        <taxon>Bacteria</taxon>
        <taxon>Bacillati</taxon>
        <taxon>Bacillota</taxon>
        <taxon>Bacilli</taxon>
        <taxon>Bacillales</taxon>
        <taxon>Sporolactobacillaceae</taxon>
        <taxon>Sporolactobacillus</taxon>
    </lineage>
</organism>